<proteinExistence type="predicted"/>
<keyword evidence="4" id="KW-1185">Reference proteome</keyword>
<sequence>MIKTQFNIGQSVRHKLLGLPGVVVDVDAEYGLIEPKISELDIHESFFKRPWYHVVLQDEDGNHIHTYLAETQIMERLSSEDDETEKLNDIRRSVLSQFNYMKNRT</sequence>
<accession>A0ABV6C7J5</accession>
<dbReference type="InterPro" id="IPR036623">
    <property type="entry name" value="Hemimethylated_DNA-bd_sf"/>
</dbReference>
<dbReference type="SMART" id="SM00992">
    <property type="entry name" value="YccV-like"/>
    <property type="match status" value="1"/>
</dbReference>
<evidence type="ECO:0000313" key="4">
    <source>
        <dbReference type="Proteomes" id="UP001589758"/>
    </source>
</evidence>
<dbReference type="RefSeq" id="WP_385876016.1">
    <property type="nucleotide sequence ID" value="NZ_JBHLXE010000024.1"/>
</dbReference>
<keyword evidence="3" id="KW-0346">Stress response</keyword>
<reference evidence="3 4" key="1">
    <citation type="submission" date="2024-09" db="EMBL/GenBank/DDBJ databases">
        <authorList>
            <person name="Sun Q."/>
            <person name="Mori K."/>
        </authorList>
    </citation>
    <scope>NUCLEOTIDE SEQUENCE [LARGE SCALE GENOMIC DNA]</scope>
    <source>
        <strain evidence="3 4">CCM 8545</strain>
    </source>
</reference>
<evidence type="ECO:0000313" key="3">
    <source>
        <dbReference type="EMBL" id="MFC0178937.1"/>
    </source>
</evidence>
<dbReference type="NCBIfam" id="TIGR02097">
    <property type="entry name" value="yccV"/>
    <property type="match status" value="1"/>
</dbReference>
<dbReference type="Proteomes" id="UP001589758">
    <property type="component" value="Unassembled WGS sequence"/>
</dbReference>
<name>A0ABV6C7J5_9GAMM</name>
<gene>
    <name evidence="3" type="primary">hspQ</name>
    <name evidence="3" type="ORF">ACFFIT_02315</name>
</gene>
<protein>
    <recommendedName>
        <fullName evidence="1">Heat shock protein HspQ</fullName>
    </recommendedName>
</protein>
<dbReference type="SUPFAM" id="SSF141255">
    <property type="entry name" value="YccV-like"/>
    <property type="match status" value="1"/>
</dbReference>
<evidence type="ECO:0000259" key="2">
    <source>
        <dbReference type="SMART" id="SM00992"/>
    </source>
</evidence>
<organism evidence="3 4">
    <name type="scientific">Thorsellia kenyensis</name>
    <dbReference type="NCBI Taxonomy" id="1549888"/>
    <lineage>
        <taxon>Bacteria</taxon>
        <taxon>Pseudomonadati</taxon>
        <taxon>Pseudomonadota</taxon>
        <taxon>Gammaproteobacteria</taxon>
        <taxon>Enterobacterales</taxon>
        <taxon>Thorselliaceae</taxon>
        <taxon>Thorsellia</taxon>
    </lineage>
</organism>
<dbReference type="Gene3D" id="2.30.30.390">
    <property type="entry name" value="Hemimethylated DNA-binding domain"/>
    <property type="match status" value="1"/>
</dbReference>
<dbReference type="Pfam" id="PF08755">
    <property type="entry name" value="YccV-like"/>
    <property type="match status" value="1"/>
</dbReference>
<dbReference type="EMBL" id="JBHLXE010000024">
    <property type="protein sequence ID" value="MFC0178937.1"/>
    <property type="molecule type" value="Genomic_DNA"/>
</dbReference>
<comment type="caution">
    <text evidence="3">The sequence shown here is derived from an EMBL/GenBank/DDBJ whole genome shotgun (WGS) entry which is preliminary data.</text>
</comment>
<evidence type="ECO:0000256" key="1">
    <source>
        <dbReference type="NCBIfam" id="TIGR02097"/>
    </source>
</evidence>
<dbReference type="InterPro" id="IPR011722">
    <property type="entry name" value="Hemimethylated_DNA-bd_dom"/>
</dbReference>
<feature type="domain" description="Hemimethylated DNA-binding" evidence="2">
    <location>
        <begin position="3"/>
        <end position="102"/>
    </location>
</feature>